<evidence type="ECO:0000256" key="1">
    <source>
        <dbReference type="SAM" id="MobiDB-lite"/>
    </source>
</evidence>
<feature type="region of interest" description="Disordered" evidence="1">
    <location>
        <begin position="162"/>
        <end position="206"/>
    </location>
</feature>
<dbReference type="Pfam" id="PF17254">
    <property type="entry name" value="DUF5321"/>
    <property type="match status" value="1"/>
</dbReference>
<keyword evidence="2" id="KW-0812">Transmembrane</keyword>
<keyword evidence="4" id="KW-1185">Reference proteome</keyword>
<gene>
    <name evidence="3" type="ORF">HYALB_00011216</name>
</gene>
<comment type="caution">
    <text evidence="3">The sequence shown here is derived from an EMBL/GenBank/DDBJ whole genome shotgun (WGS) entry which is preliminary data.</text>
</comment>
<dbReference type="OrthoDB" id="2253354at2759"/>
<organism evidence="3 4">
    <name type="scientific">Hymenoscyphus albidus</name>
    <dbReference type="NCBI Taxonomy" id="595503"/>
    <lineage>
        <taxon>Eukaryota</taxon>
        <taxon>Fungi</taxon>
        <taxon>Dikarya</taxon>
        <taxon>Ascomycota</taxon>
        <taxon>Pezizomycotina</taxon>
        <taxon>Leotiomycetes</taxon>
        <taxon>Helotiales</taxon>
        <taxon>Helotiaceae</taxon>
        <taxon>Hymenoscyphus</taxon>
    </lineage>
</organism>
<proteinExistence type="predicted"/>
<dbReference type="AlphaFoldDB" id="A0A9N9LNU8"/>
<sequence>MNKSPLLRRLLLAPPTLRTSILPQFTPIHTRTSTRQYASPSILQPSFWASMIPKPLRRTPSSALTNANKSKKAVKKDWNPATFFIWIFLFIGSMSIQMIALRNEFAAFTRRADARLGLLREIVERVKKGEVVDVEGLLGKGGGREKEWEELLQEIEEEDAALERSKSHRAQTIKPIEQLPTSKLAIQTSKPKDEQPKPKKTAPGFY</sequence>
<keyword evidence="2" id="KW-1133">Transmembrane helix</keyword>
<evidence type="ECO:0000313" key="3">
    <source>
        <dbReference type="EMBL" id="CAG8975744.1"/>
    </source>
</evidence>
<evidence type="ECO:0000313" key="4">
    <source>
        <dbReference type="Proteomes" id="UP000701801"/>
    </source>
</evidence>
<reference evidence="3" key="1">
    <citation type="submission" date="2021-07" db="EMBL/GenBank/DDBJ databases">
        <authorList>
            <person name="Durling M."/>
        </authorList>
    </citation>
    <scope>NUCLEOTIDE SEQUENCE</scope>
</reference>
<dbReference type="EMBL" id="CAJVRM010000149">
    <property type="protein sequence ID" value="CAG8975744.1"/>
    <property type="molecule type" value="Genomic_DNA"/>
</dbReference>
<protein>
    <submittedName>
        <fullName evidence="3">Uncharacterized protein</fullName>
    </submittedName>
</protein>
<accession>A0A9N9LNU8</accession>
<keyword evidence="2" id="KW-0472">Membrane</keyword>
<evidence type="ECO:0000256" key="2">
    <source>
        <dbReference type="SAM" id="Phobius"/>
    </source>
</evidence>
<dbReference type="InterPro" id="IPR035213">
    <property type="entry name" value="DUF5321"/>
</dbReference>
<dbReference type="Proteomes" id="UP000701801">
    <property type="component" value="Unassembled WGS sequence"/>
</dbReference>
<feature type="transmembrane region" description="Helical" evidence="2">
    <location>
        <begin position="83"/>
        <end position="101"/>
    </location>
</feature>
<name>A0A9N9LNU8_9HELO</name>
<feature type="compositionally biased region" description="Polar residues" evidence="1">
    <location>
        <begin position="179"/>
        <end position="189"/>
    </location>
</feature>